<proteinExistence type="predicted"/>
<gene>
    <name evidence="1" type="ORF">Verru16b_03534</name>
</gene>
<name>A0A1D8AZV6_9BACT</name>
<organism evidence="1 2">
    <name type="scientific">Lacunisphaera limnophila</name>
    <dbReference type="NCBI Taxonomy" id="1838286"/>
    <lineage>
        <taxon>Bacteria</taxon>
        <taxon>Pseudomonadati</taxon>
        <taxon>Verrucomicrobiota</taxon>
        <taxon>Opitutia</taxon>
        <taxon>Opitutales</taxon>
        <taxon>Opitutaceae</taxon>
        <taxon>Lacunisphaera</taxon>
    </lineage>
</organism>
<dbReference type="EMBL" id="CP016094">
    <property type="protein sequence ID" value="AOS46428.1"/>
    <property type="molecule type" value="Genomic_DNA"/>
</dbReference>
<dbReference type="Proteomes" id="UP000095228">
    <property type="component" value="Chromosome"/>
</dbReference>
<dbReference type="KEGG" id="obg:Verru16b_03534"/>
<evidence type="ECO:0000313" key="1">
    <source>
        <dbReference type="EMBL" id="AOS46428.1"/>
    </source>
</evidence>
<dbReference type="AlphaFoldDB" id="A0A1D8AZV6"/>
<dbReference type="STRING" id="1838286.Verru16b_03534"/>
<reference evidence="1 2" key="1">
    <citation type="submission" date="2016-06" db="EMBL/GenBank/DDBJ databases">
        <title>Three novel species with peptidoglycan cell walls form the new genus Lacunisphaera gen. nov. in the family Opitutaceae of the verrucomicrobial subdivision 4.</title>
        <authorList>
            <person name="Rast P."/>
            <person name="Gloeckner I."/>
            <person name="Jogler M."/>
            <person name="Boedeker C."/>
            <person name="Jeske O."/>
            <person name="Wiegand S."/>
            <person name="Reinhardt R."/>
            <person name="Schumann P."/>
            <person name="Rohde M."/>
            <person name="Spring S."/>
            <person name="Gloeckner F.O."/>
            <person name="Jogler C."/>
        </authorList>
    </citation>
    <scope>NUCLEOTIDE SEQUENCE [LARGE SCALE GENOMIC DNA]</scope>
    <source>
        <strain evidence="1 2">IG16b</strain>
    </source>
</reference>
<keyword evidence="2" id="KW-1185">Reference proteome</keyword>
<dbReference type="OrthoDB" id="5104974at2"/>
<dbReference type="RefSeq" id="WP_069963477.1">
    <property type="nucleotide sequence ID" value="NZ_CP016094.1"/>
</dbReference>
<evidence type="ECO:0000313" key="2">
    <source>
        <dbReference type="Proteomes" id="UP000095228"/>
    </source>
</evidence>
<sequence>MSDTPDNTSAELMAVASETLMAGGYRRIEGRFTDWDTSHARLFEDKYNVVGVAIFDSCTELLQSWPDLQGSLVEIISQNVAQTESKSWDGYLVLLTPAVAPSESAQLEHIRYDTNRIRKLVASGVELKLPGAAARVLRPLLPLNEGVSVPAPASVLDLLPDLLARSEVPRNATEAVLKAFKTQAPIMDQLHETLTKK</sequence>
<protein>
    <submittedName>
        <fullName evidence="1">Uncharacterized protein</fullName>
    </submittedName>
</protein>
<accession>A0A1D8AZV6</accession>